<keyword evidence="2" id="KW-1185">Reference proteome</keyword>
<dbReference type="InterPro" id="IPR016776">
    <property type="entry name" value="ApeP-like_dehydratase"/>
</dbReference>
<comment type="caution">
    <text evidence="1">The sequence shown here is derived from an EMBL/GenBank/DDBJ whole genome shotgun (WGS) entry which is preliminary data.</text>
</comment>
<protein>
    <submittedName>
        <fullName evidence="1">Hotdog family protein</fullName>
    </submittedName>
</protein>
<name>A0ABW8ZDQ3_9BURK</name>
<evidence type="ECO:0000313" key="2">
    <source>
        <dbReference type="Proteomes" id="UP001629214"/>
    </source>
</evidence>
<dbReference type="Proteomes" id="UP001629214">
    <property type="component" value="Unassembled WGS sequence"/>
</dbReference>
<dbReference type="CDD" id="cd01289">
    <property type="entry name" value="FabA_like"/>
    <property type="match status" value="1"/>
</dbReference>
<accession>A0ABW8ZDQ3</accession>
<dbReference type="PIRSF" id="PIRSF020565">
    <property type="entry name" value="3Ho_Ac_ACP_DH_prd"/>
    <property type="match status" value="1"/>
</dbReference>
<dbReference type="Gene3D" id="3.10.129.10">
    <property type="entry name" value="Hotdog Thioesterase"/>
    <property type="match status" value="1"/>
</dbReference>
<dbReference type="InterPro" id="IPR029069">
    <property type="entry name" value="HotDog_dom_sf"/>
</dbReference>
<proteinExistence type="predicted"/>
<sequence length="159" mass="17284">MNADMTADMNLPAVATLVPHAAPMLLLGRVISVDADKLCAEVVIRSDSMFYGERGVGAWVGIEYMAQTIAAYAGYHAQQRGEPVKIGFLLGARRYECSRSWFVAGDRLQVEAQQVLQAENGLGSFSCIIRESSTQQQLAQATVSVFQPHDAKAFLESEA</sequence>
<reference evidence="1 2" key="1">
    <citation type="journal article" date="2024" name="Chem. Sci.">
        <title>Discovery of megapolipeptins by genome mining of a Burkholderiales bacteria collection.</title>
        <authorList>
            <person name="Paulo B.S."/>
            <person name="Recchia M.J.J."/>
            <person name="Lee S."/>
            <person name="Fergusson C.H."/>
            <person name="Romanowski S.B."/>
            <person name="Hernandez A."/>
            <person name="Krull N."/>
            <person name="Liu D.Y."/>
            <person name="Cavanagh H."/>
            <person name="Bos A."/>
            <person name="Gray C.A."/>
            <person name="Murphy B.T."/>
            <person name="Linington R.G."/>
            <person name="Eustaquio A.S."/>
        </authorList>
    </citation>
    <scope>NUCLEOTIDE SEQUENCE [LARGE SCALE GENOMIC DNA]</scope>
    <source>
        <strain evidence="1 2">RL21-008-BIB-B</strain>
    </source>
</reference>
<dbReference type="RefSeq" id="WP_408169521.1">
    <property type="nucleotide sequence ID" value="NZ_JAQQFR010000013.1"/>
</dbReference>
<dbReference type="SUPFAM" id="SSF54637">
    <property type="entry name" value="Thioesterase/thiol ester dehydrase-isomerase"/>
    <property type="match status" value="1"/>
</dbReference>
<organism evidence="1 2">
    <name type="scientific">Herbaspirillum rhizosphaerae</name>
    <dbReference type="NCBI Taxonomy" id="346179"/>
    <lineage>
        <taxon>Bacteria</taxon>
        <taxon>Pseudomonadati</taxon>
        <taxon>Pseudomonadota</taxon>
        <taxon>Betaproteobacteria</taxon>
        <taxon>Burkholderiales</taxon>
        <taxon>Oxalobacteraceae</taxon>
        <taxon>Herbaspirillum</taxon>
    </lineage>
</organism>
<dbReference type="EMBL" id="JAQQFR010000013">
    <property type="protein sequence ID" value="MFL9880488.1"/>
    <property type="molecule type" value="Genomic_DNA"/>
</dbReference>
<dbReference type="Pfam" id="PF22817">
    <property type="entry name" value="ApeP-like"/>
    <property type="match status" value="1"/>
</dbReference>
<gene>
    <name evidence="1" type="ORF">PQR63_18970</name>
</gene>
<evidence type="ECO:0000313" key="1">
    <source>
        <dbReference type="EMBL" id="MFL9880488.1"/>
    </source>
</evidence>